<dbReference type="RefSeq" id="WP_120557075.1">
    <property type="nucleotide sequence ID" value="NZ_RAWK01000119.1"/>
</dbReference>
<evidence type="ECO:0000313" key="2">
    <source>
        <dbReference type="EMBL" id="RKH63386.1"/>
    </source>
</evidence>
<keyword evidence="1" id="KW-0732">Signal</keyword>
<name>A0A3A8Q3S4_9BACT</name>
<feature type="chain" id="PRO_5017369297" evidence="1">
    <location>
        <begin position="22"/>
        <end position="468"/>
    </location>
</feature>
<dbReference type="EMBL" id="RAWK01000119">
    <property type="protein sequence ID" value="RKH63386.1"/>
    <property type="molecule type" value="Genomic_DNA"/>
</dbReference>
<proteinExistence type="predicted"/>
<dbReference type="Proteomes" id="UP000267003">
    <property type="component" value="Unassembled WGS sequence"/>
</dbReference>
<sequence length="468" mass="48963">MRPPLHLAVCLLMLGAAVARAEPPEVEATPGRVVLGQDTAVEVRVRVPKGAGPVRAAASSGTWAEARVEGGAERVFHWTPPPVRYPLWAVLAFWVEDGRAPEVTTLRLPMLGRTTLDVSTAPGAEVVVAVGEARFGPVKADGRGRAQVPVEVPPDATEARVLATRGTLTTDRSAPLEVPVSHPLAAALTPDPLPGDGGGWLIIAGMEERIPATALDVEAEGATVAPVDPERARYPVQPRADATEVSVTVRWRDEPTGNAVRLQGTVKPAAARPAEAVIIPPAARLFPAHGVVRPAQWQTSLFLLGGAAFASGANGGPLLGLGVTRPLPVWHYRVAAEAEVGLRHASLDGQQGATTVHSRVWGIPLLLSARVTLFQQGSFQLDGRAGGGVLALSHHLSTEATETGAVFPDAVDERKVRPMGFLAAQGAYAWGRWSVLAEVRAALAPVETPSLRAELGGVSVSAGLRFVP</sequence>
<dbReference type="OrthoDB" id="5380354at2"/>
<keyword evidence="3" id="KW-1185">Reference proteome</keyword>
<reference evidence="3" key="1">
    <citation type="submission" date="2018-09" db="EMBL/GenBank/DDBJ databases">
        <authorList>
            <person name="Livingstone P.G."/>
            <person name="Whitworth D.E."/>
        </authorList>
    </citation>
    <scope>NUCLEOTIDE SEQUENCE [LARGE SCALE GENOMIC DNA]</scope>
    <source>
        <strain evidence="3">AB050A</strain>
    </source>
</reference>
<evidence type="ECO:0000256" key="1">
    <source>
        <dbReference type="SAM" id="SignalP"/>
    </source>
</evidence>
<accession>A0A3A8Q3S4</accession>
<dbReference type="AlphaFoldDB" id="A0A3A8Q3S4"/>
<comment type="caution">
    <text evidence="2">The sequence shown here is derived from an EMBL/GenBank/DDBJ whole genome shotgun (WGS) entry which is preliminary data.</text>
</comment>
<feature type="signal peptide" evidence="1">
    <location>
        <begin position="1"/>
        <end position="21"/>
    </location>
</feature>
<organism evidence="2 3">
    <name type="scientific">Corallococcus aberystwythensis</name>
    <dbReference type="NCBI Taxonomy" id="2316722"/>
    <lineage>
        <taxon>Bacteria</taxon>
        <taxon>Pseudomonadati</taxon>
        <taxon>Myxococcota</taxon>
        <taxon>Myxococcia</taxon>
        <taxon>Myxococcales</taxon>
        <taxon>Cystobacterineae</taxon>
        <taxon>Myxococcaceae</taxon>
        <taxon>Corallococcus</taxon>
    </lineage>
</organism>
<protein>
    <submittedName>
        <fullName evidence="2">Uncharacterized protein</fullName>
    </submittedName>
</protein>
<evidence type="ECO:0000313" key="3">
    <source>
        <dbReference type="Proteomes" id="UP000267003"/>
    </source>
</evidence>
<gene>
    <name evidence="2" type="ORF">D7W81_20515</name>
</gene>